<evidence type="ECO:0000256" key="1">
    <source>
        <dbReference type="ARBA" id="ARBA00004651"/>
    </source>
</evidence>
<feature type="transmembrane region" description="Helical" evidence="8">
    <location>
        <begin position="90"/>
        <end position="109"/>
    </location>
</feature>
<dbReference type="EMBL" id="BMOK01000003">
    <property type="protein sequence ID" value="GGL47924.1"/>
    <property type="molecule type" value="Genomic_DNA"/>
</dbReference>
<evidence type="ECO:0000256" key="5">
    <source>
        <dbReference type="ARBA" id="ARBA00022692"/>
    </source>
</evidence>
<dbReference type="InterPro" id="IPR004626">
    <property type="entry name" value="RarD"/>
</dbReference>
<comment type="caution">
    <text evidence="10">The sequence shown here is derived from an EMBL/GenBank/DDBJ whole genome shotgun (WGS) entry which is preliminary data.</text>
</comment>
<feature type="transmembrane region" description="Helical" evidence="8">
    <location>
        <begin position="121"/>
        <end position="138"/>
    </location>
</feature>
<dbReference type="GO" id="GO:0005886">
    <property type="term" value="C:plasma membrane"/>
    <property type="evidence" value="ECO:0007669"/>
    <property type="project" value="UniProtKB-SubCell"/>
</dbReference>
<dbReference type="Pfam" id="PF00892">
    <property type="entry name" value="EamA"/>
    <property type="match status" value="1"/>
</dbReference>
<reference evidence="10" key="1">
    <citation type="journal article" date="2014" name="Int. J. Syst. Evol. Microbiol.">
        <title>Complete genome sequence of Corynebacterium casei LMG S-19264T (=DSM 44701T), isolated from a smear-ripened cheese.</title>
        <authorList>
            <consortium name="US DOE Joint Genome Institute (JGI-PGF)"/>
            <person name="Walter F."/>
            <person name="Albersmeier A."/>
            <person name="Kalinowski J."/>
            <person name="Ruckert C."/>
        </authorList>
    </citation>
    <scope>NUCLEOTIDE SEQUENCE</scope>
    <source>
        <strain evidence="10">JCM 15325</strain>
    </source>
</reference>
<name>A0A917S081_9BACL</name>
<dbReference type="PANTHER" id="PTHR22911:SF137">
    <property type="entry name" value="SOLUTE CARRIER FAMILY 35 MEMBER G2-RELATED"/>
    <property type="match status" value="1"/>
</dbReference>
<comment type="subcellular location">
    <subcellularLocation>
        <location evidence="1">Cell membrane</location>
        <topology evidence="1">Multi-pass membrane protein</topology>
    </subcellularLocation>
</comment>
<dbReference type="AlphaFoldDB" id="A0A917S081"/>
<feature type="transmembrane region" description="Helical" evidence="8">
    <location>
        <begin position="168"/>
        <end position="184"/>
    </location>
</feature>
<dbReference type="Proteomes" id="UP000654670">
    <property type="component" value="Unassembled WGS sequence"/>
</dbReference>
<dbReference type="InterPro" id="IPR000620">
    <property type="entry name" value="EamA_dom"/>
</dbReference>
<feature type="transmembrane region" description="Helical" evidence="8">
    <location>
        <begin position="21"/>
        <end position="40"/>
    </location>
</feature>
<keyword evidence="3" id="KW-0813">Transport</keyword>
<sequence>MANEPHLRGENAAKAKKKQRAGAAYAILAYLLWGLFPLYWKLISQVPAFEILAHRIFWAFIFMIALLIFLGRLGEFFRNFRTLLSHPTSFLLIVSASMLISINWLVYIWAVNNGHIVESSMGYYINPLISILLGIIFLKEKLNLWQVVAFVLAVAGVLIQTIEFGQVPWIAISLALSFGFYGLTKKFIRLDTVLGLTFETLMVTPIAFIYLIYVQIQGTAAFGSSSFLTTVLLIGTGIVTALPLLCFAEGARNISLTMIGFFQYISPTLTLILGITLYREAFSQTQLISFSFIWLGLLVFSVSGTPFMKRLLPVHRRSFETHQH</sequence>
<feature type="domain" description="EamA" evidence="9">
    <location>
        <begin position="22"/>
        <end position="159"/>
    </location>
</feature>
<protein>
    <submittedName>
        <fullName evidence="10">Transporter</fullName>
    </submittedName>
</protein>
<feature type="transmembrane region" description="Helical" evidence="8">
    <location>
        <begin position="287"/>
        <end position="308"/>
    </location>
</feature>
<accession>A0A917S081</accession>
<dbReference type="SUPFAM" id="SSF103481">
    <property type="entry name" value="Multidrug resistance efflux transporter EmrE"/>
    <property type="match status" value="2"/>
</dbReference>
<keyword evidence="6 8" id="KW-1133">Transmembrane helix</keyword>
<keyword evidence="11" id="KW-1185">Reference proteome</keyword>
<dbReference type="InterPro" id="IPR037185">
    <property type="entry name" value="EmrE-like"/>
</dbReference>
<evidence type="ECO:0000313" key="10">
    <source>
        <dbReference type="EMBL" id="GGL47924.1"/>
    </source>
</evidence>
<evidence type="ECO:0000259" key="9">
    <source>
        <dbReference type="Pfam" id="PF00892"/>
    </source>
</evidence>
<evidence type="ECO:0000313" key="11">
    <source>
        <dbReference type="Proteomes" id="UP000654670"/>
    </source>
</evidence>
<gene>
    <name evidence="10" type="ORF">GCM10007968_10180</name>
</gene>
<feature type="transmembrane region" description="Helical" evidence="8">
    <location>
        <begin position="254"/>
        <end position="275"/>
    </location>
</feature>
<keyword evidence="5 8" id="KW-0812">Transmembrane</keyword>
<keyword evidence="7 8" id="KW-0472">Membrane</keyword>
<evidence type="ECO:0000256" key="6">
    <source>
        <dbReference type="ARBA" id="ARBA00022989"/>
    </source>
</evidence>
<feature type="transmembrane region" description="Helical" evidence="8">
    <location>
        <begin position="52"/>
        <end position="70"/>
    </location>
</feature>
<dbReference type="PANTHER" id="PTHR22911">
    <property type="entry name" value="ACYL-MALONYL CONDENSING ENZYME-RELATED"/>
    <property type="match status" value="1"/>
</dbReference>
<reference evidence="10" key="2">
    <citation type="submission" date="2020-09" db="EMBL/GenBank/DDBJ databases">
        <authorList>
            <person name="Sun Q."/>
            <person name="Ohkuma M."/>
        </authorList>
    </citation>
    <scope>NUCLEOTIDE SEQUENCE</scope>
    <source>
        <strain evidence="10">JCM 15325</strain>
    </source>
</reference>
<dbReference type="NCBIfam" id="TIGR00688">
    <property type="entry name" value="rarD"/>
    <property type="match status" value="1"/>
</dbReference>
<evidence type="ECO:0000256" key="4">
    <source>
        <dbReference type="ARBA" id="ARBA00022475"/>
    </source>
</evidence>
<keyword evidence="4" id="KW-1003">Cell membrane</keyword>
<evidence type="ECO:0000256" key="2">
    <source>
        <dbReference type="ARBA" id="ARBA00007362"/>
    </source>
</evidence>
<evidence type="ECO:0000256" key="7">
    <source>
        <dbReference type="ARBA" id="ARBA00023136"/>
    </source>
</evidence>
<feature type="transmembrane region" description="Helical" evidence="8">
    <location>
        <begin position="145"/>
        <end position="162"/>
    </location>
</feature>
<evidence type="ECO:0000256" key="3">
    <source>
        <dbReference type="ARBA" id="ARBA00022448"/>
    </source>
</evidence>
<organism evidence="10 11">
    <name type="scientific">Sporolactobacillus putidus</name>
    <dbReference type="NCBI Taxonomy" id="492735"/>
    <lineage>
        <taxon>Bacteria</taxon>
        <taxon>Bacillati</taxon>
        <taxon>Bacillota</taxon>
        <taxon>Bacilli</taxon>
        <taxon>Bacillales</taxon>
        <taxon>Sporolactobacillaceae</taxon>
        <taxon>Sporolactobacillus</taxon>
    </lineage>
</organism>
<evidence type="ECO:0000256" key="8">
    <source>
        <dbReference type="SAM" id="Phobius"/>
    </source>
</evidence>
<feature type="transmembrane region" description="Helical" evidence="8">
    <location>
        <begin position="222"/>
        <end position="247"/>
    </location>
</feature>
<proteinExistence type="inferred from homology"/>
<comment type="similarity">
    <text evidence="2">Belongs to the EamA transporter family.</text>
</comment>
<dbReference type="RefSeq" id="WP_188801997.1">
    <property type="nucleotide sequence ID" value="NZ_BMOK01000003.1"/>
</dbReference>
<feature type="transmembrane region" description="Helical" evidence="8">
    <location>
        <begin position="196"/>
        <end position="216"/>
    </location>
</feature>